<organism evidence="3 4">
    <name type="scientific">Nocardioides bruguierae</name>
    <dbReference type="NCBI Taxonomy" id="2945102"/>
    <lineage>
        <taxon>Bacteria</taxon>
        <taxon>Bacillati</taxon>
        <taxon>Actinomycetota</taxon>
        <taxon>Actinomycetes</taxon>
        <taxon>Propionibacteriales</taxon>
        <taxon>Nocardioidaceae</taxon>
        <taxon>Nocardioides</taxon>
    </lineage>
</organism>
<dbReference type="RefSeq" id="WP_250826754.1">
    <property type="nucleotide sequence ID" value="NZ_JAMOIL010000008.1"/>
</dbReference>
<proteinExistence type="predicted"/>
<sequence length="491" mass="52208">MRAWALRGSAVPVLLAVLVWLAGAQVALVSSIPSWANDEAPYVGYVAHLAEGRLPTIDSPIVADPGDVPRGARVLLGWDAAHKDTWVANHPPFYVALLVPVWELTRDDVSHVVIAMRLVNTAGYGVWVLLVGLLTRALVPRRPAVAALATIVAVTPSLVLRSGFAQSDGWGSAAALLLLLMTVRMLHGGSEEVTRRRVVVAALAGTLAAGTRAPGVLAVAACAIALGLAWLLSRRAARRPRYLVAAAVVGGVPAAATSWWYLRNLSLYGDLTGQGALLEKFQRSPVTSLADLGRVPGFDEPILAASVAVVVGLLVVPVLAVRRLPLLPGAWRAGWRPDPGWLLLGSLSLVTLGNTAGFVRDGGGFHDRYTMQVIAFLATPVALAMVAMLRPRREVARDGAADWRRATGWSVVMTVWTVGGLAVLEWSTIFSHQQTYPAAGPWPWVLGLGALAAAAAVPWVMRERTRHEARREQEAARRAATPSATPAAPLR</sequence>
<gene>
    <name evidence="3" type="ORF">M8330_07135</name>
</gene>
<feature type="transmembrane region" description="Helical" evidence="2">
    <location>
        <begin position="341"/>
        <end position="359"/>
    </location>
</feature>
<feature type="transmembrane region" description="Helical" evidence="2">
    <location>
        <begin position="302"/>
        <end position="321"/>
    </location>
</feature>
<evidence type="ECO:0000256" key="1">
    <source>
        <dbReference type="SAM" id="MobiDB-lite"/>
    </source>
</evidence>
<keyword evidence="4" id="KW-1185">Reference proteome</keyword>
<feature type="compositionally biased region" description="Basic and acidic residues" evidence="1">
    <location>
        <begin position="468"/>
        <end position="477"/>
    </location>
</feature>
<dbReference type="EMBL" id="JAMOIL010000008">
    <property type="protein sequence ID" value="MCM0620069.1"/>
    <property type="molecule type" value="Genomic_DNA"/>
</dbReference>
<keyword evidence="2" id="KW-0472">Membrane</keyword>
<dbReference type="Proteomes" id="UP001139485">
    <property type="component" value="Unassembled WGS sequence"/>
</dbReference>
<evidence type="ECO:0000256" key="2">
    <source>
        <dbReference type="SAM" id="Phobius"/>
    </source>
</evidence>
<accession>A0A9X2D8L6</accession>
<feature type="region of interest" description="Disordered" evidence="1">
    <location>
        <begin position="468"/>
        <end position="491"/>
    </location>
</feature>
<protein>
    <submittedName>
        <fullName evidence="3">Uncharacterized protein</fullName>
    </submittedName>
</protein>
<feature type="transmembrane region" description="Helical" evidence="2">
    <location>
        <begin position="371"/>
        <end position="389"/>
    </location>
</feature>
<feature type="transmembrane region" description="Helical" evidence="2">
    <location>
        <begin position="216"/>
        <end position="233"/>
    </location>
</feature>
<feature type="transmembrane region" description="Helical" evidence="2">
    <location>
        <begin position="409"/>
        <end position="430"/>
    </location>
</feature>
<dbReference type="AlphaFoldDB" id="A0A9X2D8L6"/>
<keyword evidence="2" id="KW-0812">Transmembrane</keyword>
<feature type="transmembrane region" description="Helical" evidence="2">
    <location>
        <begin position="145"/>
        <end position="164"/>
    </location>
</feature>
<evidence type="ECO:0000313" key="3">
    <source>
        <dbReference type="EMBL" id="MCM0620069.1"/>
    </source>
</evidence>
<comment type="caution">
    <text evidence="3">The sequence shown here is derived from an EMBL/GenBank/DDBJ whole genome shotgun (WGS) entry which is preliminary data.</text>
</comment>
<feature type="transmembrane region" description="Helical" evidence="2">
    <location>
        <begin position="112"/>
        <end position="133"/>
    </location>
</feature>
<name>A0A9X2D8L6_9ACTN</name>
<keyword evidence="2" id="KW-1133">Transmembrane helix</keyword>
<reference evidence="3" key="1">
    <citation type="submission" date="2022-05" db="EMBL/GenBank/DDBJ databases">
        <authorList>
            <person name="Tuo L."/>
        </authorList>
    </citation>
    <scope>NUCLEOTIDE SEQUENCE</scope>
    <source>
        <strain evidence="3">BSK12Z-4</strain>
    </source>
</reference>
<feature type="compositionally biased region" description="Low complexity" evidence="1">
    <location>
        <begin position="478"/>
        <end position="491"/>
    </location>
</feature>
<feature type="transmembrane region" description="Helical" evidence="2">
    <location>
        <begin position="242"/>
        <end position="262"/>
    </location>
</feature>
<feature type="transmembrane region" description="Helical" evidence="2">
    <location>
        <begin position="442"/>
        <end position="461"/>
    </location>
</feature>
<evidence type="ECO:0000313" key="4">
    <source>
        <dbReference type="Proteomes" id="UP001139485"/>
    </source>
</evidence>